<organism evidence="2 3">
    <name type="scientific">Psychrobacter immobilis</name>
    <dbReference type="NCBI Taxonomy" id="498"/>
    <lineage>
        <taxon>Bacteria</taxon>
        <taxon>Pseudomonadati</taxon>
        <taxon>Pseudomonadota</taxon>
        <taxon>Gammaproteobacteria</taxon>
        <taxon>Moraxellales</taxon>
        <taxon>Moraxellaceae</taxon>
        <taxon>Psychrobacter</taxon>
    </lineage>
</organism>
<reference evidence="2 3" key="1">
    <citation type="submission" date="2018-05" db="EMBL/GenBank/DDBJ databases">
        <title>Genomic Encyclopedia of Type Strains, Phase IV (KMG-IV): sequencing the most valuable type-strain genomes for metagenomic binning, comparative biology and taxonomic classification.</title>
        <authorList>
            <person name="Goeker M."/>
        </authorList>
    </citation>
    <scope>NUCLEOTIDE SEQUENCE [LARGE SCALE GENOMIC DNA]</scope>
    <source>
        <strain evidence="2 3">DSM 7229</strain>
    </source>
</reference>
<dbReference type="Proteomes" id="UP000245655">
    <property type="component" value="Unassembled WGS sequence"/>
</dbReference>
<evidence type="ECO:0000313" key="2">
    <source>
        <dbReference type="EMBL" id="PWK09541.1"/>
    </source>
</evidence>
<gene>
    <name evidence="2" type="ORF">C8D84_11177</name>
</gene>
<dbReference type="AlphaFoldDB" id="A0A2V2A133"/>
<feature type="chain" id="PRO_5015972613" evidence="1">
    <location>
        <begin position="37"/>
        <end position="286"/>
    </location>
</feature>
<keyword evidence="3" id="KW-1185">Reference proteome</keyword>
<comment type="caution">
    <text evidence="2">The sequence shown here is derived from an EMBL/GenBank/DDBJ whole genome shotgun (WGS) entry which is preliminary data.</text>
</comment>
<protein>
    <submittedName>
        <fullName evidence="2">Uncharacterized protein</fullName>
    </submittedName>
</protein>
<sequence>MRTLIVKNKYAIRKNNHWVKCLVFISFIFSVTNAYAGQTVNEILNEYYPIYNETKQCRGIMANNGSSDGEGTLYQNGYCIKIDRQLKVQAKQGTRLYISVIGDIGFNEDGSEAYGAHVFSGLVGMFVLKPRGSGWEVESANPAMNAGAFGKGLKGWKLIQVAPDKWGFINMHSDSHWVHSGSAFVLLTPDKSNIRRSWVEAKYEHSNGGSGSAGGCSNPDASTCTLLKAKLGVDKKTIINSFYPLEITLNGFEDDKVYKNQVYLIKYQPRLGYQVPNDYPMKDVSF</sequence>
<proteinExistence type="predicted"/>
<dbReference type="EMBL" id="QGGM01000011">
    <property type="protein sequence ID" value="PWK09541.1"/>
    <property type="molecule type" value="Genomic_DNA"/>
</dbReference>
<accession>A0A2V2A133</accession>
<evidence type="ECO:0000313" key="3">
    <source>
        <dbReference type="Proteomes" id="UP000245655"/>
    </source>
</evidence>
<feature type="signal peptide" evidence="1">
    <location>
        <begin position="1"/>
        <end position="36"/>
    </location>
</feature>
<evidence type="ECO:0000256" key="1">
    <source>
        <dbReference type="SAM" id="SignalP"/>
    </source>
</evidence>
<keyword evidence="1" id="KW-0732">Signal</keyword>
<name>A0A2V2A133_PSYIM</name>